<dbReference type="NCBIfam" id="TIGR03083">
    <property type="entry name" value="maleylpyruvate isomerase family mycothiol-dependent enzyme"/>
    <property type="match status" value="1"/>
</dbReference>
<keyword evidence="4" id="KW-1185">Reference proteome</keyword>
<gene>
    <name evidence="3" type="ORF">GCM10009688_12770</name>
</gene>
<feature type="compositionally biased region" description="Basic and acidic residues" evidence="1">
    <location>
        <begin position="52"/>
        <end position="64"/>
    </location>
</feature>
<dbReference type="InterPro" id="IPR034660">
    <property type="entry name" value="DinB/YfiT-like"/>
</dbReference>
<dbReference type="InterPro" id="IPR017519">
    <property type="entry name" value="CHP03085"/>
</dbReference>
<comment type="caution">
    <text evidence="3">The sequence shown here is derived from an EMBL/GenBank/DDBJ whole genome shotgun (WGS) entry which is preliminary data.</text>
</comment>
<evidence type="ECO:0000313" key="4">
    <source>
        <dbReference type="Proteomes" id="UP001500784"/>
    </source>
</evidence>
<feature type="region of interest" description="Disordered" evidence="1">
    <location>
        <begin position="52"/>
        <end position="71"/>
    </location>
</feature>
<protein>
    <submittedName>
        <fullName evidence="3">TIGR03085 family metal-binding protein</fullName>
    </submittedName>
</protein>
<dbReference type="InterPro" id="IPR024344">
    <property type="entry name" value="MDMPI_metal-binding"/>
</dbReference>
<sequence length="211" mass="23342">MAWMETEREAMVRTLHAADPQAPTLCEGWNVSRLLAHLIVREERPWRMAGDTVRRDKPGQEHSLDPLAAQTGTETGYRELVDRFAAGARGFSPVRWGGDAVNLLEFFVHHEDIRRGTGEAEPREMPEGELLELRRRLPLMARMGYLRSPVGVVLQLPGGEQARVRRGDPAVTITGPVTELALHAMGRRSAAQVEISGAPGCVEQFRSFAGA</sequence>
<dbReference type="Proteomes" id="UP001500784">
    <property type="component" value="Unassembled WGS sequence"/>
</dbReference>
<organism evidence="3 4">
    <name type="scientific">Arthrobacter gandavensis</name>
    <dbReference type="NCBI Taxonomy" id="169960"/>
    <lineage>
        <taxon>Bacteria</taxon>
        <taxon>Bacillati</taxon>
        <taxon>Actinomycetota</taxon>
        <taxon>Actinomycetes</taxon>
        <taxon>Micrococcales</taxon>
        <taxon>Micrococcaceae</taxon>
        <taxon>Arthrobacter</taxon>
    </lineage>
</organism>
<feature type="domain" description="Mycothiol-dependent maleylpyruvate isomerase metal-binding" evidence="2">
    <location>
        <begin position="9"/>
        <end position="90"/>
    </location>
</feature>
<dbReference type="RefSeq" id="WP_152225889.1">
    <property type="nucleotide sequence ID" value="NZ_BAAALV010000002.1"/>
</dbReference>
<name>A0ABN2P1C4_9MICC</name>
<dbReference type="InterPro" id="IPR017517">
    <property type="entry name" value="Maleyloyr_isom"/>
</dbReference>
<evidence type="ECO:0000313" key="3">
    <source>
        <dbReference type="EMBL" id="GAA1909592.1"/>
    </source>
</evidence>
<dbReference type="Gene3D" id="1.20.120.450">
    <property type="entry name" value="dinb family like domain"/>
    <property type="match status" value="1"/>
</dbReference>
<reference evidence="3 4" key="1">
    <citation type="journal article" date="2019" name="Int. J. Syst. Evol. Microbiol.">
        <title>The Global Catalogue of Microorganisms (GCM) 10K type strain sequencing project: providing services to taxonomists for standard genome sequencing and annotation.</title>
        <authorList>
            <consortium name="The Broad Institute Genomics Platform"/>
            <consortium name="The Broad Institute Genome Sequencing Center for Infectious Disease"/>
            <person name="Wu L."/>
            <person name="Ma J."/>
        </authorList>
    </citation>
    <scope>NUCLEOTIDE SEQUENCE [LARGE SCALE GENOMIC DNA]</scope>
    <source>
        <strain evidence="3 4">JCM 13316</strain>
    </source>
</reference>
<dbReference type="EMBL" id="BAAALV010000002">
    <property type="protein sequence ID" value="GAA1909592.1"/>
    <property type="molecule type" value="Genomic_DNA"/>
</dbReference>
<evidence type="ECO:0000256" key="1">
    <source>
        <dbReference type="SAM" id="MobiDB-lite"/>
    </source>
</evidence>
<accession>A0ABN2P1C4</accession>
<dbReference type="Pfam" id="PF11716">
    <property type="entry name" value="MDMPI_N"/>
    <property type="match status" value="1"/>
</dbReference>
<dbReference type="SUPFAM" id="SSF109854">
    <property type="entry name" value="DinB/YfiT-like putative metalloenzymes"/>
    <property type="match status" value="1"/>
</dbReference>
<proteinExistence type="predicted"/>
<dbReference type="NCBIfam" id="TIGR03085">
    <property type="entry name" value="TIGR03085 family metal-binding protein"/>
    <property type="match status" value="1"/>
</dbReference>
<evidence type="ECO:0000259" key="2">
    <source>
        <dbReference type="Pfam" id="PF11716"/>
    </source>
</evidence>